<proteinExistence type="predicted"/>
<organism evidence="1">
    <name type="scientific">Candidatus Fermentithermobacillus carboniphilus</name>
    <dbReference type="NCBI Taxonomy" id="3085328"/>
    <lineage>
        <taxon>Bacteria</taxon>
        <taxon>Bacillati</taxon>
        <taxon>Bacillota</taxon>
        <taxon>Candidatus Fermentithermobacillia</taxon>
        <taxon>Candidatus Fermentithermobacillales</taxon>
        <taxon>Candidatus Fermentithermobacillaceae</taxon>
        <taxon>Candidatus Fermentithermobacillus</taxon>
    </lineage>
</organism>
<reference evidence="1" key="2">
    <citation type="journal article" date="2023" name="Biology">
        <title>Prokaryotic Life Associated with Coal-Fire Gas Vents Revealed by Metagenomics.</title>
        <authorList>
            <person name="Kadnikov V.V."/>
            <person name="Mardanov A.V."/>
            <person name="Beletsky A.V."/>
            <person name="Karnachuk O.V."/>
            <person name="Ravin N.V."/>
        </authorList>
    </citation>
    <scope>NUCLEOTIDE SEQUENCE</scope>
    <source>
        <strain evidence="1">Bu02</strain>
    </source>
</reference>
<sequence length="49" mass="5659">MPRCGVRTREDIGLSGTITEHLLIAWLGHKHDIVDVLRQSRDLPFVYKD</sequence>
<reference evidence="1" key="1">
    <citation type="submission" date="2020-10" db="EMBL/GenBank/DDBJ databases">
        <authorList>
            <person name="Kadnikov V."/>
            <person name="Beletsky A.V."/>
            <person name="Mardanov A.V."/>
            <person name="Karnachuk O.V."/>
            <person name="Ravin N.V."/>
        </authorList>
    </citation>
    <scope>NUCLEOTIDE SEQUENCE</scope>
    <source>
        <strain evidence="1">Bu02</strain>
    </source>
</reference>
<dbReference type="EMBL" id="CP062796">
    <property type="protein sequence ID" value="QUL99399.1"/>
    <property type="molecule type" value="Genomic_DNA"/>
</dbReference>
<gene>
    <name evidence="1" type="ORF">IMF26_04955</name>
</gene>
<name>A0AAT9LEB2_9FIRM</name>
<dbReference type="AlphaFoldDB" id="A0AAT9LEB2"/>
<protein>
    <submittedName>
        <fullName evidence="1">Uncharacterized protein</fullName>
    </submittedName>
</protein>
<accession>A0AAT9LEB2</accession>
<evidence type="ECO:0000313" key="1">
    <source>
        <dbReference type="EMBL" id="QUL99399.1"/>
    </source>
</evidence>
<dbReference type="KEGG" id="fcz:IMF26_04955"/>